<proteinExistence type="predicted"/>
<sequence>MNTEYTLKDKLGLNFNFSESTKSQSYINMRGGHYHTFLTMKSIIVLFCIIAVGFARPGGYGRPAFGPEISPIGGGFQQGGFASQSFTQGSSISSGGFGGGIPPGPGFGGGSYYGKR</sequence>
<evidence type="ECO:0000313" key="3">
    <source>
        <dbReference type="EMBL" id="CAB3400939.1"/>
    </source>
</evidence>
<comment type="caution">
    <text evidence="3">The sequence shown here is derived from an EMBL/GenBank/DDBJ whole genome shotgun (WGS) entry which is preliminary data.</text>
</comment>
<protein>
    <submittedName>
        <fullName evidence="3">Uncharacterized protein</fullName>
    </submittedName>
</protein>
<gene>
    <name evidence="3" type="ORF">CBOVIS_LOCUS3762</name>
</gene>
<evidence type="ECO:0000256" key="1">
    <source>
        <dbReference type="SAM" id="MobiDB-lite"/>
    </source>
</evidence>
<keyword evidence="4" id="KW-1185">Reference proteome</keyword>
<name>A0A8S1EN48_9PELO</name>
<feature type="compositionally biased region" description="Gly residues" evidence="1">
    <location>
        <begin position="95"/>
        <end position="116"/>
    </location>
</feature>
<evidence type="ECO:0000256" key="2">
    <source>
        <dbReference type="SAM" id="Phobius"/>
    </source>
</evidence>
<keyword evidence="2" id="KW-0472">Membrane</keyword>
<feature type="transmembrane region" description="Helical" evidence="2">
    <location>
        <begin position="34"/>
        <end position="55"/>
    </location>
</feature>
<evidence type="ECO:0000313" key="4">
    <source>
        <dbReference type="Proteomes" id="UP000494206"/>
    </source>
</evidence>
<reference evidence="3 4" key="1">
    <citation type="submission" date="2020-04" db="EMBL/GenBank/DDBJ databases">
        <authorList>
            <person name="Laetsch R D."/>
            <person name="Stevens L."/>
            <person name="Kumar S."/>
            <person name="Blaxter L. M."/>
        </authorList>
    </citation>
    <scope>NUCLEOTIDE SEQUENCE [LARGE SCALE GENOMIC DNA]</scope>
</reference>
<dbReference type="EMBL" id="CADEPM010000002">
    <property type="protein sequence ID" value="CAB3400939.1"/>
    <property type="molecule type" value="Genomic_DNA"/>
</dbReference>
<accession>A0A8S1EN48</accession>
<dbReference type="Proteomes" id="UP000494206">
    <property type="component" value="Unassembled WGS sequence"/>
</dbReference>
<organism evidence="3 4">
    <name type="scientific">Caenorhabditis bovis</name>
    <dbReference type="NCBI Taxonomy" id="2654633"/>
    <lineage>
        <taxon>Eukaryota</taxon>
        <taxon>Metazoa</taxon>
        <taxon>Ecdysozoa</taxon>
        <taxon>Nematoda</taxon>
        <taxon>Chromadorea</taxon>
        <taxon>Rhabditida</taxon>
        <taxon>Rhabditina</taxon>
        <taxon>Rhabditomorpha</taxon>
        <taxon>Rhabditoidea</taxon>
        <taxon>Rhabditidae</taxon>
        <taxon>Peloderinae</taxon>
        <taxon>Caenorhabditis</taxon>
    </lineage>
</organism>
<keyword evidence="2" id="KW-0812">Transmembrane</keyword>
<keyword evidence="2" id="KW-1133">Transmembrane helix</keyword>
<feature type="region of interest" description="Disordered" evidence="1">
    <location>
        <begin position="94"/>
        <end position="116"/>
    </location>
</feature>
<dbReference type="AlphaFoldDB" id="A0A8S1EN48"/>